<feature type="domain" description="LysM" evidence="2">
    <location>
        <begin position="1600"/>
        <end position="1645"/>
    </location>
</feature>
<proteinExistence type="predicted"/>
<evidence type="ECO:0000313" key="4">
    <source>
        <dbReference type="Proteomes" id="UP000198982"/>
    </source>
</evidence>
<dbReference type="RefSeq" id="WP_092314887.1">
    <property type="nucleotide sequence ID" value="NZ_FNTJ01000001.1"/>
</dbReference>
<accession>A0A1H4NZR2</accession>
<sequence>MANSPLSNLAAALTGDAGAPIVLTRDYLITGLADATVSVSATLDSDLKAAFQSPVAGLTVNLTAQSVQPLNPATQTFKVTGVSARFLQQDIQQGLVLTFGLTGAVGAQSLSLEIVTTPASWTWADLSSFATGIPFKWAGISNAVFTFNASQGPRQGFAARLTPPAQLSTAVAVVQNLGFPTLALPFTGSMDFAKVDGVEVFMPTTTLQAPFLNVSDGLKLLYLNVDTPVFGLIIGPPELQDGEDPAEAFYDQQVSLYFGLNLSLTDQNGKSVAYQMRALAQINNGSAFNFYLGHSDDGSALLTPATIIGLLDNNGSFFNGTPAVLQQFLSGIGLRSLALSGVTNPKLTLSTASVTLGADPTVINVDHPWVPLQDPTNQLVFGVTDFELVWGINFLPDKNTQSFLFQTRFLLLPEVFKGKTAGENGLFFVQFNSDLQLLARFDGTANLNDLIATLTAQLIRIPKSFVDASLSDVGLSLDVGAKSYAFNAGFELDLNLFTFGGQPILSVTDGQLYIKATTPTSASGSNAPAVTTYQAGIGGLVGIGPYFANASLDYDGSKTPATWQVAAQLAQPVDVQQLVSQFLSFGGTFTFPDFLPGKLLVNTLEVDASLSTGNTPLDSYTVAGSLRWTFNLGEAFHVDTLATLSLSYDASKPANQQYSGSATTLWDFSFLNDSVLLGYSFAPDNQGRNAQLTLSWEGLTAIYQVDKKALTFTLKNWSLGRLIQKLMQSLSDPYFTLSSPWDVLNQISLDGLSLIINLENSSGTSVPSISAKYTLASKIDLGFMSIDGLVFERKKVNGVDKITLGIDGSSVFKGNNPQEQQDWSNLLDPNKGQPVDKLPTVPGQGTDYFSLPLLVLGQRVAISGYDSFANTKAVIDALKNVPSTTGSSNPMNPNDSGSKGVPYYNRNSDWLIAGQLLLLKTGKDWTVDLMLVFNDPNLYGLRLALAGEKAKALGNLVLDILYKKITDDVGVYQIEWTFPDSIRNLNFGAVSIVLPEIGVKIYTNGDFFIDIGFPYNLDFTRSFSISAIVYGVPVLGAGGFYLGKLSSVTATQVPKTTQGTFDPVIVFGLGLQLGLGYNFVKGPLKAGFALTVFGILEGTIAAFHAYHPSTALVPAGNSVQDDYYFKIQGTVGVIGLLYGSIDFAIISAAVNVRITLSLSLTYESYKPIPIAARATVEVSVKVKIDLGLFSFSISFSFHAEVSARFEINAIQSGPAPWAEPGLLLARQARHVRLANARRAAAPQPMTLLRAAGKPLLNLYATPQFTVLCNEGASHYTDQQGAFVFLLTMDAPSPTRDSATTAGNSSFERLCADYLPWLVGTLGSASSDQDTLADILGSLVDKAMLEVDIERLADLANPPFGISELLTFLSSFEVNITLPDAANQEQIQQVLQAGSVLFPVFDGLSLNVPLANAGSASVDFAHYVGTNSTYRSNVAQLFKELAALVTSKEPPPAPALRAAADDSESMATVIFTDAFMVIGRQLLQVALNAFDDYAYATANGNSISAILSWTNDARGNSLTLDDIVRPNAEVALSDGLTLNIPLPAYTLQSSDTLAKVAAAWSDSSVPARWSTSASGLILANGNSLVIAANQVISLPVGKDIHQHTTGPGETFNSLARALGVTLAQLAQDSALYAMPGLLLAGQPLLLPNLAYRTAGDSLNSAGARFGVSAMALFSDPASANFGVAPLFAKPQITLTSLNSLYTQDLWNLLVATDQLSQLAGMLSRFLAYGLRLPANPAGMGGLSLSPAFLYPAQQNAYGLYQLTGQQFPTPVGLLPGSDLPISLSRAASSHGVDLSFVRIAGASSGSMNLNQAYSNLCGVLAYAQQGKFQPAPRIELLPTVARSPKDYAVKSVSLWSSADLQQLRNLCQPGLRANSEGSASVQPMLWSLPDGLIQLINQRVGNLARQLPRLAQQIPYLPAFTPCEVSTDPATLETTRREIPAYSYATRVDFTIKRLPQAEPGAIAGSGSNLSYTYELLGPSATDAQLLERLLIAVSELGSAIISGQFLLMPQGNAKASNLLSQAASDFLAFLTQTNLSTETNPPPALMAVRLAEEAGPRGILNPPEEVVKLLWELSTVRSGGYYLSYYDAIAAAGLPDSIFDDSGTATLTLVVTYPRDALDGRLCNFVNAFVSTDTVIQQGSHMTLRSAATADSSQPTTAGDSLDSLAAFYGIGTGRIAELNAAVTLRKAAQVPVDGIIHLVTPAEASAGNGQSASILDNLARYYSVGALQPISATQIANLNPGVSAAGGVALFIPALTYVVDASLAPGNSLQSLATYYGLDLDALAVGAAQVSGLFSVGSSLSIDTQTFDLQAVFKQGNAAFSVLRSNPPPVDSPSLDPDGYASAYLYNLYSVLSAGLDGSPWFSASELALPFGPQRPDSGVDSPEAQAHRQAMRDPQSRARALDALAKDDQYSYQQTLGLARRATSNAAPVPARPGLPSAADNPYRGVGSFAQVNLTWLDIFGNITVTPFQAPTPGYPGSLNHPPLPLRYCDRLIGLSAWPNTRSFYTYEAVAGGAQLVISLSLDTSSYDPAGGGDVKVQAAKDLEMFSLIYYQLNQSYKDLQLPWCQGRAVSVELVNSLFAQPLSRLDDSQAQPLLDYVNGVILYLAQVAQGTRPPAPATVPLKLAVDIDALAPGSILPLSLTLSLRRVAALVEPDVAGLEGGVAVTSTLLPVPDSLSASTSGYSQFALAFEALFQRAGAWMTRVGSGTADPGSTPDGRSQTLWAARFALSDGNDGIRYRIDPAPGYFAAQPIARSLTSDSVQIYPNYQPEQPFPSGDPVTLTLTGVDQNLWFETALKAIDGFLAPTYAPSVFLLDTLLGSKDPLKDGNLGKILSAKQTLADAIASTIKPVLSAGPQDGPARAAAGEKLRQTLLNQLYSAYSTTAIVGFSVQGSATGEPLSLYGQPTVGGAANAAGNSEAPEASNDNYAFGSGRIGLPDAPGESALAFVFNSRNEAARSYVPLDLELQISHLEHDVRNVPGISGYTQSNWISLISGPLRVPLADGQTLNLPVLLRALPEPPTIQGQTATAWAQVPQQVSDLSKWTYAFDSLVRGTAQDSLNVAIALNTPTVDAALRSVDKSLVTALAQFVSVYPSIEVAMQDNLSAINFGEPTAVQIAAAQQAVEAFVYIVQQVTEAYDAWARPLFRNAAAFVAPQALTCTFSQVLAPVTVDGQERAETLLLDVSINQVAASYDPASGQISATLPQLGKVSLPVPLVQIAAQQYEAVNVVDPSNPGLIAYRYRLKGSQPAVWLDYADALLIDERRTSLPALNVFDHQNAWASLSVERNRILFPAADIGTLQTNALFRFSTPVVRFVDSISPHISQGAFSLDNLPVPNASLDDYLEVFFAALGAGSNGTTVQVGMEGRYSYEVAAPGVVARTVLPAALLLPVATSLNSPPAFTSAFSQAIDRWRLAEQVTLQGNARVDLTLRAFSADDPAQLARGAVASDNQPPLLSIETLWVSASKVPPEQGGA</sequence>
<dbReference type="PROSITE" id="PS51782">
    <property type="entry name" value="LYSM"/>
    <property type="match status" value="1"/>
</dbReference>
<protein>
    <recommendedName>
        <fullName evidence="2">LysM domain-containing protein</fullName>
    </recommendedName>
</protein>
<dbReference type="Proteomes" id="UP000198982">
    <property type="component" value="Unassembled WGS sequence"/>
</dbReference>
<feature type="region of interest" description="Disordered" evidence="1">
    <location>
        <begin position="2376"/>
        <end position="2398"/>
    </location>
</feature>
<evidence type="ECO:0000313" key="3">
    <source>
        <dbReference type="EMBL" id="SEC00623.1"/>
    </source>
</evidence>
<organism evidence="3 4">
    <name type="scientific">Pseudomonas saponiphila</name>
    <dbReference type="NCBI Taxonomy" id="556534"/>
    <lineage>
        <taxon>Bacteria</taxon>
        <taxon>Pseudomonadati</taxon>
        <taxon>Pseudomonadota</taxon>
        <taxon>Gammaproteobacteria</taxon>
        <taxon>Pseudomonadales</taxon>
        <taxon>Pseudomonadaceae</taxon>
        <taxon>Pseudomonas</taxon>
    </lineage>
</organism>
<evidence type="ECO:0000256" key="1">
    <source>
        <dbReference type="SAM" id="MobiDB-lite"/>
    </source>
</evidence>
<keyword evidence="4" id="KW-1185">Reference proteome</keyword>
<reference evidence="4" key="1">
    <citation type="submission" date="2016-10" db="EMBL/GenBank/DDBJ databases">
        <authorList>
            <person name="Varghese N."/>
            <person name="Submissions S."/>
        </authorList>
    </citation>
    <scope>NUCLEOTIDE SEQUENCE [LARGE SCALE GENOMIC DNA]</scope>
    <source>
        <strain evidence="4">DSM 9751</strain>
    </source>
</reference>
<evidence type="ECO:0000259" key="2">
    <source>
        <dbReference type="PROSITE" id="PS51782"/>
    </source>
</evidence>
<dbReference type="InterPro" id="IPR018392">
    <property type="entry name" value="LysM"/>
</dbReference>
<gene>
    <name evidence="3" type="ORF">SAMN05216178_3084</name>
</gene>
<name>A0A1H4NZR2_9PSED</name>
<dbReference type="EMBL" id="FNTJ01000001">
    <property type="protein sequence ID" value="SEC00623.1"/>
    <property type="molecule type" value="Genomic_DNA"/>
</dbReference>